<protein>
    <submittedName>
        <fullName evidence="1">Uncharacterized protein</fullName>
    </submittedName>
</protein>
<keyword evidence="2" id="KW-1185">Reference proteome</keyword>
<evidence type="ECO:0000313" key="2">
    <source>
        <dbReference type="Proteomes" id="UP000248806"/>
    </source>
</evidence>
<dbReference type="EMBL" id="QKUF01000013">
    <property type="protein sequence ID" value="PZW27134.1"/>
    <property type="molecule type" value="Genomic_DNA"/>
</dbReference>
<organism evidence="1 2">
    <name type="scientific">Thermosporothrix hazakensis</name>
    <dbReference type="NCBI Taxonomy" id="644383"/>
    <lineage>
        <taxon>Bacteria</taxon>
        <taxon>Bacillati</taxon>
        <taxon>Chloroflexota</taxon>
        <taxon>Ktedonobacteria</taxon>
        <taxon>Ktedonobacterales</taxon>
        <taxon>Thermosporotrichaceae</taxon>
        <taxon>Thermosporothrix</taxon>
    </lineage>
</organism>
<sequence>MSEGQLKPAIVLKEAINVGNTEAAVTFSICFQQIPADGAYSLFVPGPDARNTIQIPLGTLPPTSKQSIVSFQVRYPAQFTTHLELSYWFGTTIPPCCGKIDVTVSATVEKAARFQEHILLERSMPIQ</sequence>
<dbReference type="AlphaFoldDB" id="A0A326U3V0"/>
<proteinExistence type="predicted"/>
<accession>A0A326U3V0</accession>
<evidence type="ECO:0000313" key="1">
    <source>
        <dbReference type="EMBL" id="PZW27134.1"/>
    </source>
</evidence>
<gene>
    <name evidence="1" type="ORF">EI42_03697</name>
</gene>
<reference evidence="1 2" key="1">
    <citation type="submission" date="2018-06" db="EMBL/GenBank/DDBJ databases">
        <title>Genomic Encyclopedia of Archaeal and Bacterial Type Strains, Phase II (KMG-II): from individual species to whole genera.</title>
        <authorList>
            <person name="Goeker M."/>
        </authorList>
    </citation>
    <scope>NUCLEOTIDE SEQUENCE [LARGE SCALE GENOMIC DNA]</scope>
    <source>
        <strain evidence="1 2">ATCC BAA-1881</strain>
    </source>
</reference>
<name>A0A326U3V0_THEHA</name>
<dbReference type="Proteomes" id="UP000248806">
    <property type="component" value="Unassembled WGS sequence"/>
</dbReference>
<comment type="caution">
    <text evidence="1">The sequence shown here is derived from an EMBL/GenBank/DDBJ whole genome shotgun (WGS) entry which is preliminary data.</text>
</comment>